<dbReference type="SMART" id="SM00089">
    <property type="entry name" value="PKD"/>
    <property type="match status" value="1"/>
</dbReference>
<dbReference type="Pfam" id="PF09471">
    <property type="entry name" value="Peptidase_M64"/>
    <property type="match status" value="1"/>
</dbReference>
<dbReference type="AlphaFoldDB" id="A0A9X2SZU8"/>
<dbReference type="Gene3D" id="3.40.390.10">
    <property type="entry name" value="Collagenase (Catalytic Domain)"/>
    <property type="match status" value="1"/>
</dbReference>
<feature type="domain" description="PKD" evidence="1">
    <location>
        <begin position="244"/>
        <end position="329"/>
    </location>
</feature>
<proteinExistence type="predicted"/>
<dbReference type="InterPro" id="IPR013783">
    <property type="entry name" value="Ig-like_fold"/>
</dbReference>
<gene>
    <name evidence="2" type="ORF">NU887_07665</name>
</gene>
<comment type="caution">
    <text evidence="2">The sequence shown here is derived from an EMBL/GenBank/DDBJ whole genome shotgun (WGS) entry which is preliminary data.</text>
</comment>
<dbReference type="GO" id="GO:0008237">
    <property type="term" value="F:metallopeptidase activity"/>
    <property type="evidence" value="ECO:0007669"/>
    <property type="project" value="InterPro"/>
</dbReference>
<dbReference type="Pfam" id="PF00801">
    <property type="entry name" value="PKD"/>
    <property type="match status" value="1"/>
</dbReference>
<dbReference type="Pfam" id="PF18962">
    <property type="entry name" value="Por_Secre_tail"/>
    <property type="match status" value="1"/>
</dbReference>
<evidence type="ECO:0000313" key="2">
    <source>
        <dbReference type="EMBL" id="MCR9014913.1"/>
    </source>
</evidence>
<dbReference type="InterPro" id="IPR022409">
    <property type="entry name" value="PKD/Chitinase_dom"/>
</dbReference>
<organism evidence="2 3">
    <name type="scientific">Aquiflexum gelatinilyticum</name>
    <dbReference type="NCBI Taxonomy" id="2961943"/>
    <lineage>
        <taxon>Bacteria</taxon>
        <taxon>Pseudomonadati</taxon>
        <taxon>Bacteroidota</taxon>
        <taxon>Cytophagia</taxon>
        <taxon>Cytophagales</taxon>
        <taxon>Cyclobacteriaceae</taxon>
        <taxon>Aquiflexum</taxon>
    </lineage>
</organism>
<dbReference type="Gene3D" id="2.60.40.10">
    <property type="entry name" value="Immunoglobulins"/>
    <property type="match status" value="1"/>
</dbReference>
<dbReference type="InterPro" id="IPR000601">
    <property type="entry name" value="PKD_dom"/>
</dbReference>
<protein>
    <submittedName>
        <fullName evidence="2">M64 family metallo-endopeptidase</fullName>
    </submittedName>
</protein>
<accession>A0A9X2SZU8</accession>
<keyword evidence="3" id="KW-1185">Reference proteome</keyword>
<dbReference type="InterPro" id="IPR024079">
    <property type="entry name" value="MetalloPept_cat_dom_sf"/>
</dbReference>
<dbReference type="CDD" id="cd00146">
    <property type="entry name" value="PKD"/>
    <property type="match status" value="1"/>
</dbReference>
<name>A0A9X2SZU8_9BACT</name>
<evidence type="ECO:0000313" key="3">
    <source>
        <dbReference type="Proteomes" id="UP001142175"/>
    </source>
</evidence>
<dbReference type="Proteomes" id="UP001142175">
    <property type="component" value="Unassembled WGS sequence"/>
</dbReference>
<dbReference type="NCBIfam" id="TIGR04183">
    <property type="entry name" value="Por_Secre_tail"/>
    <property type="match status" value="1"/>
</dbReference>
<dbReference type="EMBL" id="JANSUY010000003">
    <property type="protein sequence ID" value="MCR9014913.1"/>
    <property type="molecule type" value="Genomic_DNA"/>
</dbReference>
<dbReference type="RefSeq" id="WP_258422789.1">
    <property type="nucleotide sequence ID" value="NZ_JANSUY010000003.1"/>
</dbReference>
<dbReference type="InterPro" id="IPR019026">
    <property type="entry name" value="Peptidase_M64_IgA"/>
</dbReference>
<dbReference type="PROSITE" id="PS50093">
    <property type="entry name" value="PKD"/>
    <property type="match status" value="1"/>
</dbReference>
<reference evidence="2" key="1">
    <citation type="submission" date="2022-08" db="EMBL/GenBank/DDBJ databases">
        <authorList>
            <person name="Zhang D."/>
        </authorList>
    </citation>
    <scope>NUCLEOTIDE SEQUENCE</scope>
    <source>
        <strain evidence="2">XJ19-11</strain>
    </source>
</reference>
<dbReference type="InterPro" id="IPR035986">
    <property type="entry name" value="PKD_dom_sf"/>
</dbReference>
<sequence length="580" mass="65087">MEIIRYNGSPDQMLNLVVMGDGYTLNEQEKFIEDVKKNIDGMLIQSPWNAYSQKINVYAVKVVSNVSGAANRPDQPIDNFFGSSFNTLNIERLLYPTQINRILEVLNNHTPFFDIGLIMVNDQRYGGGGGTFATFSTNPESAEIMIHELGHTFSSLADEYWAGSQYARETYNLTQTSNVNDIRWKNFLNQNGIGIYAHEESPTWFRPHQNCKMRFLGRDFCSVCTNELSKKIESLTAPSALQLPLAFFGADNREIYEGQKVNFFDLSNETPTAWEWTFEGGNPETSNLQNPTVTYPNEGVFQVSLKTSNALGSSTINRTQYIHVTKADTEPPVIRLKNLTANLNEMGQVKISPDEIDDGTTDNAGIRELLLSKTEFDCNDIGENEIIFKAIDINGNENTQKAIVTVMDKNPPTVLIRNFTLMLNEDGNGVLLPEDIDNGSFDNCGIESRSLSKSNFSKEDNGENLVTLTVRDLYGNESSKTANVRVDMILSTPDENKNEITIYPNPSQGIIHIAFPKMIDPELKYIEVLDSKGTVIQTLNDIPTNGNLIPIDVNEFANGVYLVRFTSHHEIQNLKFMVKK</sequence>
<dbReference type="InterPro" id="IPR026444">
    <property type="entry name" value="Secre_tail"/>
</dbReference>
<evidence type="ECO:0000259" key="1">
    <source>
        <dbReference type="PROSITE" id="PS50093"/>
    </source>
</evidence>
<dbReference type="SUPFAM" id="SSF49299">
    <property type="entry name" value="PKD domain"/>
    <property type="match status" value="1"/>
</dbReference>